<protein>
    <submittedName>
        <fullName evidence="2">Uncharacterized protein</fullName>
    </submittedName>
</protein>
<dbReference type="AlphaFoldDB" id="A0A251T5R1"/>
<dbReference type="InParanoid" id="A0A251T5R1"/>
<dbReference type="EMBL" id="MNCJ02000327">
    <property type="protein sequence ID" value="KAF5779671.1"/>
    <property type="molecule type" value="Genomic_DNA"/>
</dbReference>
<keyword evidence="3" id="KW-1185">Reference proteome</keyword>
<dbReference type="EMBL" id="CM007901">
    <property type="protein sequence ID" value="OTG06244.1"/>
    <property type="molecule type" value="Genomic_DNA"/>
</dbReference>
<reference evidence="2" key="2">
    <citation type="submission" date="2017-02" db="EMBL/GenBank/DDBJ databases">
        <title>Sunflower complete genome.</title>
        <authorList>
            <person name="Langlade N."/>
            <person name="Munos S."/>
        </authorList>
    </citation>
    <scope>NUCLEOTIDE SEQUENCE [LARGE SCALE GENOMIC DNA]</scope>
    <source>
        <tissue evidence="2">Leaves</tissue>
    </source>
</reference>
<proteinExistence type="predicted"/>
<evidence type="ECO:0000313" key="3">
    <source>
        <dbReference type="Proteomes" id="UP000215914"/>
    </source>
</evidence>
<accession>A0A251T5R1</accession>
<dbReference type="Proteomes" id="UP000215914">
    <property type="component" value="Chromosome 12"/>
</dbReference>
<dbReference type="Gramene" id="mRNA:HanXRQr2_Chr12g0562301">
    <property type="protein sequence ID" value="mRNA:HanXRQr2_Chr12g0562301"/>
    <property type="gene ID" value="HanXRQr2_Chr12g0562301"/>
</dbReference>
<reference evidence="1 3" key="1">
    <citation type="journal article" date="2017" name="Nature">
        <title>The sunflower genome provides insights into oil metabolism, flowering and Asterid evolution.</title>
        <authorList>
            <person name="Badouin H."/>
            <person name="Gouzy J."/>
            <person name="Grassa C.J."/>
            <person name="Murat F."/>
            <person name="Staton S.E."/>
            <person name="Cottret L."/>
            <person name="Lelandais-Briere C."/>
            <person name="Owens G.L."/>
            <person name="Carrere S."/>
            <person name="Mayjonade B."/>
            <person name="Legrand L."/>
            <person name="Gill N."/>
            <person name="Kane N.C."/>
            <person name="Bowers J.E."/>
            <person name="Hubner S."/>
            <person name="Bellec A."/>
            <person name="Berard A."/>
            <person name="Berges H."/>
            <person name="Blanchet N."/>
            <person name="Boniface M.C."/>
            <person name="Brunel D."/>
            <person name="Catrice O."/>
            <person name="Chaidir N."/>
            <person name="Claudel C."/>
            <person name="Donnadieu C."/>
            <person name="Faraut T."/>
            <person name="Fievet G."/>
            <person name="Helmstetter N."/>
            <person name="King M."/>
            <person name="Knapp S.J."/>
            <person name="Lai Z."/>
            <person name="Le Paslier M.C."/>
            <person name="Lippi Y."/>
            <person name="Lorenzon L."/>
            <person name="Mandel J.R."/>
            <person name="Marage G."/>
            <person name="Marchand G."/>
            <person name="Marquand E."/>
            <person name="Bret-Mestries E."/>
            <person name="Morien E."/>
            <person name="Nambeesan S."/>
            <person name="Nguyen T."/>
            <person name="Pegot-Espagnet P."/>
            <person name="Pouilly N."/>
            <person name="Raftis F."/>
            <person name="Sallet E."/>
            <person name="Schiex T."/>
            <person name="Thomas J."/>
            <person name="Vandecasteele C."/>
            <person name="Vares D."/>
            <person name="Vear F."/>
            <person name="Vautrin S."/>
            <person name="Crespi M."/>
            <person name="Mangin B."/>
            <person name="Burke J.M."/>
            <person name="Salse J."/>
            <person name="Munos S."/>
            <person name="Vincourt P."/>
            <person name="Rieseberg L.H."/>
            <person name="Langlade N.B."/>
        </authorList>
    </citation>
    <scope>NUCLEOTIDE SEQUENCE [LARGE SCALE GENOMIC DNA]</scope>
    <source>
        <strain evidence="3">cv. SF193</strain>
        <tissue evidence="1">Leaves</tissue>
    </source>
</reference>
<sequence length="67" mass="7420">MNVLPLLSLIIKTSFSPNTHSDLIPASEIPRSQTRQLSQEAVESFFSFVVQSPLIRNQVSFLGFVGV</sequence>
<reference evidence="1" key="3">
    <citation type="submission" date="2020-06" db="EMBL/GenBank/DDBJ databases">
        <title>Helianthus annuus Genome sequencing and assembly Release 2.</title>
        <authorList>
            <person name="Gouzy J."/>
            <person name="Langlade N."/>
            <person name="Munos S."/>
        </authorList>
    </citation>
    <scope>NUCLEOTIDE SEQUENCE</scope>
    <source>
        <tissue evidence="1">Leaves</tissue>
    </source>
</reference>
<name>A0A251T5R1_HELAN</name>
<evidence type="ECO:0000313" key="2">
    <source>
        <dbReference type="EMBL" id="OTG06244.1"/>
    </source>
</evidence>
<organism evidence="2 3">
    <name type="scientific">Helianthus annuus</name>
    <name type="common">Common sunflower</name>
    <dbReference type="NCBI Taxonomy" id="4232"/>
    <lineage>
        <taxon>Eukaryota</taxon>
        <taxon>Viridiplantae</taxon>
        <taxon>Streptophyta</taxon>
        <taxon>Embryophyta</taxon>
        <taxon>Tracheophyta</taxon>
        <taxon>Spermatophyta</taxon>
        <taxon>Magnoliopsida</taxon>
        <taxon>eudicotyledons</taxon>
        <taxon>Gunneridae</taxon>
        <taxon>Pentapetalae</taxon>
        <taxon>asterids</taxon>
        <taxon>campanulids</taxon>
        <taxon>Asterales</taxon>
        <taxon>Asteraceae</taxon>
        <taxon>Asteroideae</taxon>
        <taxon>Heliantheae alliance</taxon>
        <taxon>Heliantheae</taxon>
        <taxon>Helianthus</taxon>
    </lineage>
</organism>
<gene>
    <name evidence="2" type="ORF">HannXRQ_Chr12g0382591</name>
    <name evidence="1" type="ORF">HanXRQr2_Chr12g0562301</name>
</gene>
<evidence type="ECO:0000313" key="1">
    <source>
        <dbReference type="EMBL" id="KAF5779671.1"/>
    </source>
</evidence>